<dbReference type="GO" id="GO:1905786">
    <property type="term" value="P:positive regulation of anaphase-promoting complex-dependent catabolic process"/>
    <property type="evidence" value="ECO:0007669"/>
    <property type="project" value="TreeGrafter"/>
</dbReference>
<dbReference type="GO" id="GO:0031145">
    <property type="term" value="P:anaphase-promoting complex-dependent catabolic process"/>
    <property type="evidence" value="ECO:0007669"/>
    <property type="project" value="TreeGrafter"/>
</dbReference>
<dbReference type="PROSITE" id="PS50082">
    <property type="entry name" value="WD_REPEATS_2"/>
    <property type="match status" value="3"/>
</dbReference>
<evidence type="ECO:0000256" key="4">
    <source>
        <dbReference type="PROSITE-ProRule" id="PRU00221"/>
    </source>
</evidence>
<evidence type="ECO:0000256" key="2">
    <source>
        <dbReference type="ARBA" id="ARBA00022574"/>
    </source>
</evidence>
<dbReference type="InterPro" id="IPR033010">
    <property type="entry name" value="Cdc20/Fizzy"/>
</dbReference>
<dbReference type="SUPFAM" id="SSF50978">
    <property type="entry name" value="WD40 repeat-like"/>
    <property type="match status" value="1"/>
</dbReference>
<sequence length="543" mass="59097">MSKGSVADRAYVQISVPPRDAMPCLHSTMSCDYKCSEHVSPAGVGVERHCDCTAQTPEANQRISATADSVAILVANINNTNDSCFGHLSHRVRRDGDPLRVASPGGSGGLKGGGGGGGGGEGSRGALLLVSPEEMDQEYERRLLRQINHQNLPTEARLSKCVSATCSPVSVKSGDRFIPTRAGSNWSINFHYANENCRSPSQNHKAKDASSDSSKDTVAYAALLRNELLGAGIETVPDPHTDDRRHAVLAQDSHSLFRYTVHTKRVPFDSDNEVSPYSLSPLSNKSHKLLRSPRKPARKISKIPFKVLDAPELQDDFYLNLVDWSAGNLLSVGLGACVYLWSACTSQVTRLCDLSVDGDSVTSVCWNERGSLVAVGTHKGYVQIWDAAGGRKLTSLEGHSARVGALAWNGEQLSSGSRDRVILQRDVRTPPSAERRLQGHRQEVCGLKWSPDHQHLASGGNDNKVSTHGYSQNQILVWKYPSLTQVAKLTGHSYRVLYLAVSPDGEAIVTGAGDETLRFWNVFSKTRCTKESKSVLNLFTRIR</sequence>
<evidence type="ECO:0000259" key="6">
    <source>
        <dbReference type="Pfam" id="PF24807"/>
    </source>
</evidence>
<feature type="repeat" description="WD" evidence="4">
    <location>
        <begin position="437"/>
        <end position="465"/>
    </location>
</feature>
<dbReference type="InterPro" id="IPR056150">
    <property type="entry name" value="WD40_CDC20-Fz"/>
</dbReference>
<evidence type="ECO:0000256" key="1">
    <source>
        <dbReference type="ARBA" id="ARBA00006445"/>
    </source>
</evidence>
<protein>
    <submittedName>
        <fullName evidence="7">Fizzy-related protein homolog isoform X3</fullName>
    </submittedName>
</protein>
<keyword evidence="3" id="KW-0677">Repeat</keyword>
<comment type="similarity">
    <text evidence="1">Belongs to the WD repeat CDC20/Fizzy family.</text>
</comment>
<dbReference type="SMART" id="SM00320">
    <property type="entry name" value="WD40"/>
    <property type="match status" value="4"/>
</dbReference>
<dbReference type="PROSITE" id="PS50294">
    <property type="entry name" value="WD_REPEATS_REGION"/>
    <property type="match status" value="2"/>
</dbReference>
<dbReference type="PROSITE" id="PS00678">
    <property type="entry name" value="WD_REPEATS_1"/>
    <property type="match status" value="1"/>
</dbReference>
<dbReference type="GO" id="GO:0005680">
    <property type="term" value="C:anaphase-promoting complex"/>
    <property type="evidence" value="ECO:0007669"/>
    <property type="project" value="TreeGrafter"/>
</dbReference>
<reference evidence="7" key="1">
    <citation type="submission" date="2022-08" db="EMBL/GenBank/DDBJ databases">
        <title>Genome sequencing of akame (Lates japonicus).</title>
        <authorList>
            <person name="Hashiguchi Y."/>
            <person name="Takahashi H."/>
        </authorList>
    </citation>
    <scope>NUCLEOTIDE SEQUENCE</scope>
    <source>
        <strain evidence="7">Kochi</strain>
    </source>
</reference>
<dbReference type="Pfam" id="PF24807">
    <property type="entry name" value="WD40_CDC20-Fz"/>
    <property type="match status" value="1"/>
</dbReference>
<evidence type="ECO:0000256" key="3">
    <source>
        <dbReference type="ARBA" id="ARBA00022737"/>
    </source>
</evidence>
<comment type="caution">
    <text evidence="7">The sequence shown here is derived from an EMBL/GenBank/DDBJ whole genome shotgun (WGS) entry which is preliminary data.</text>
</comment>
<keyword evidence="8" id="KW-1185">Reference proteome</keyword>
<name>A0AAD3MCC6_LATJO</name>
<keyword evidence="2 4" id="KW-0853">WD repeat</keyword>
<evidence type="ECO:0000256" key="5">
    <source>
        <dbReference type="SAM" id="MobiDB-lite"/>
    </source>
</evidence>
<dbReference type="GO" id="GO:1990757">
    <property type="term" value="F:ubiquitin ligase activator activity"/>
    <property type="evidence" value="ECO:0007669"/>
    <property type="project" value="TreeGrafter"/>
</dbReference>
<evidence type="ECO:0000313" key="8">
    <source>
        <dbReference type="Proteomes" id="UP001279410"/>
    </source>
</evidence>
<dbReference type="AlphaFoldDB" id="A0AAD3MCC6"/>
<feature type="domain" description="CDC20/Fizzy WD40" evidence="6">
    <location>
        <begin position="308"/>
        <end position="466"/>
    </location>
</feature>
<dbReference type="Proteomes" id="UP001279410">
    <property type="component" value="Unassembled WGS sequence"/>
</dbReference>
<dbReference type="GO" id="GO:0010997">
    <property type="term" value="F:anaphase-promoting complex binding"/>
    <property type="evidence" value="ECO:0007669"/>
    <property type="project" value="InterPro"/>
</dbReference>
<dbReference type="Gene3D" id="2.130.10.10">
    <property type="entry name" value="YVTN repeat-like/Quinoprotein amine dehydrogenase"/>
    <property type="match status" value="2"/>
</dbReference>
<feature type="region of interest" description="Disordered" evidence="5">
    <location>
        <begin position="95"/>
        <end position="125"/>
    </location>
</feature>
<dbReference type="InterPro" id="IPR036322">
    <property type="entry name" value="WD40_repeat_dom_sf"/>
</dbReference>
<dbReference type="PANTHER" id="PTHR19918:SF35">
    <property type="entry name" value="FIZZY-RELATED PROTEIN HOMOLOG ISOFORM X1"/>
    <property type="match status" value="1"/>
</dbReference>
<organism evidence="7 8">
    <name type="scientific">Lates japonicus</name>
    <name type="common">Japanese lates</name>
    <dbReference type="NCBI Taxonomy" id="270547"/>
    <lineage>
        <taxon>Eukaryota</taxon>
        <taxon>Metazoa</taxon>
        <taxon>Chordata</taxon>
        <taxon>Craniata</taxon>
        <taxon>Vertebrata</taxon>
        <taxon>Euteleostomi</taxon>
        <taxon>Actinopterygii</taxon>
        <taxon>Neopterygii</taxon>
        <taxon>Teleostei</taxon>
        <taxon>Neoteleostei</taxon>
        <taxon>Acanthomorphata</taxon>
        <taxon>Carangaria</taxon>
        <taxon>Carangaria incertae sedis</taxon>
        <taxon>Centropomidae</taxon>
        <taxon>Lates</taxon>
    </lineage>
</organism>
<feature type="repeat" description="WD" evidence="4">
    <location>
        <begin position="354"/>
        <end position="395"/>
    </location>
</feature>
<evidence type="ECO:0000313" key="7">
    <source>
        <dbReference type="EMBL" id="GLD51307.1"/>
    </source>
</evidence>
<dbReference type="PANTHER" id="PTHR19918">
    <property type="entry name" value="CELL DIVISION CYCLE 20 CDC20 FIZZY -RELATED"/>
    <property type="match status" value="1"/>
</dbReference>
<accession>A0AAD3MCC6</accession>
<dbReference type="InterPro" id="IPR015943">
    <property type="entry name" value="WD40/YVTN_repeat-like_dom_sf"/>
</dbReference>
<feature type="compositionally biased region" description="Gly residues" evidence="5">
    <location>
        <begin position="105"/>
        <end position="123"/>
    </location>
</feature>
<dbReference type="PROSITE" id="PS51257">
    <property type="entry name" value="PROKAR_LIPOPROTEIN"/>
    <property type="match status" value="1"/>
</dbReference>
<dbReference type="InterPro" id="IPR001680">
    <property type="entry name" value="WD40_rpt"/>
</dbReference>
<dbReference type="EMBL" id="BRZM01000010">
    <property type="protein sequence ID" value="GLD51307.1"/>
    <property type="molecule type" value="Genomic_DNA"/>
</dbReference>
<dbReference type="InterPro" id="IPR019775">
    <property type="entry name" value="WD40_repeat_CS"/>
</dbReference>
<feature type="repeat" description="WD" evidence="4">
    <location>
        <begin position="489"/>
        <end position="522"/>
    </location>
</feature>
<proteinExistence type="inferred from homology"/>
<gene>
    <name evidence="7" type="ORF">AKAME5_000438600</name>
</gene>
<dbReference type="Pfam" id="PF00400">
    <property type="entry name" value="WD40"/>
    <property type="match status" value="1"/>
</dbReference>